<dbReference type="InterPro" id="IPR000858">
    <property type="entry name" value="S_locus_glycoprot_dom"/>
</dbReference>
<dbReference type="Proteomes" id="UP001151760">
    <property type="component" value="Unassembled WGS sequence"/>
</dbReference>
<feature type="domain" description="Apple" evidence="8">
    <location>
        <begin position="341"/>
        <end position="422"/>
    </location>
</feature>
<dbReference type="Pfam" id="PF01453">
    <property type="entry name" value="B_lectin"/>
    <property type="match status" value="1"/>
</dbReference>
<evidence type="ECO:0000256" key="4">
    <source>
        <dbReference type="SAM" id="Phobius"/>
    </source>
</evidence>
<dbReference type="InterPro" id="IPR003609">
    <property type="entry name" value="Pan_app"/>
</dbReference>
<evidence type="ECO:0000256" key="2">
    <source>
        <dbReference type="ARBA" id="ARBA00023157"/>
    </source>
</evidence>
<evidence type="ECO:0000259" key="7">
    <source>
        <dbReference type="PROSITE" id="PS50927"/>
    </source>
</evidence>
<dbReference type="Gene3D" id="3.50.4.10">
    <property type="entry name" value="Hepatocyte Growth Factor"/>
    <property type="match status" value="1"/>
</dbReference>
<proteinExistence type="predicted"/>
<feature type="chain" id="PRO_5046378115" evidence="5">
    <location>
        <begin position="24"/>
        <end position="567"/>
    </location>
</feature>
<dbReference type="SUPFAM" id="SSF56112">
    <property type="entry name" value="Protein kinase-like (PK-like)"/>
    <property type="match status" value="1"/>
</dbReference>
<feature type="domain" description="Protein kinase" evidence="6">
    <location>
        <begin position="507"/>
        <end position="567"/>
    </location>
</feature>
<dbReference type="Pfam" id="PF08276">
    <property type="entry name" value="PAN_2"/>
    <property type="match status" value="1"/>
</dbReference>
<keyword evidence="1 5" id="KW-0732">Signal</keyword>
<feature type="transmembrane region" description="Helical" evidence="4">
    <location>
        <begin position="437"/>
        <end position="458"/>
    </location>
</feature>
<evidence type="ECO:0000256" key="1">
    <source>
        <dbReference type="ARBA" id="ARBA00022729"/>
    </source>
</evidence>
<reference evidence="9" key="1">
    <citation type="journal article" date="2022" name="Int. J. Mol. Sci.">
        <title>Draft Genome of Tanacetum Coccineum: Genomic Comparison of Closely Related Tanacetum-Family Plants.</title>
        <authorList>
            <person name="Yamashiro T."/>
            <person name="Shiraishi A."/>
            <person name="Nakayama K."/>
            <person name="Satake H."/>
        </authorList>
    </citation>
    <scope>NUCLEOTIDE SEQUENCE</scope>
</reference>
<dbReference type="PANTHER" id="PTHR32444">
    <property type="entry name" value="BULB-TYPE LECTIN DOMAIN-CONTAINING PROTEIN"/>
    <property type="match status" value="1"/>
</dbReference>
<feature type="non-terminal residue" evidence="9">
    <location>
        <position position="567"/>
    </location>
</feature>
<dbReference type="CDD" id="cd01098">
    <property type="entry name" value="PAN_AP_plant"/>
    <property type="match status" value="1"/>
</dbReference>
<dbReference type="Gene3D" id="2.90.10.10">
    <property type="entry name" value="Bulb-type lectin domain"/>
    <property type="match status" value="1"/>
</dbReference>
<keyword evidence="4" id="KW-0812">Transmembrane</keyword>
<dbReference type="Gene3D" id="3.30.200.20">
    <property type="entry name" value="Phosphorylase Kinase, domain 1"/>
    <property type="match status" value="1"/>
</dbReference>
<keyword evidence="4" id="KW-1133">Transmembrane helix</keyword>
<keyword evidence="10" id="KW-1185">Reference proteome</keyword>
<organism evidence="9 10">
    <name type="scientific">Tanacetum coccineum</name>
    <dbReference type="NCBI Taxonomy" id="301880"/>
    <lineage>
        <taxon>Eukaryota</taxon>
        <taxon>Viridiplantae</taxon>
        <taxon>Streptophyta</taxon>
        <taxon>Embryophyta</taxon>
        <taxon>Tracheophyta</taxon>
        <taxon>Spermatophyta</taxon>
        <taxon>Magnoliopsida</taxon>
        <taxon>eudicotyledons</taxon>
        <taxon>Gunneridae</taxon>
        <taxon>Pentapetalae</taxon>
        <taxon>asterids</taxon>
        <taxon>campanulids</taxon>
        <taxon>Asterales</taxon>
        <taxon>Asteraceae</taxon>
        <taxon>Asteroideae</taxon>
        <taxon>Anthemideae</taxon>
        <taxon>Anthemidinae</taxon>
        <taxon>Tanacetum</taxon>
    </lineage>
</organism>
<dbReference type="SMART" id="SM00473">
    <property type="entry name" value="PAN_AP"/>
    <property type="match status" value="1"/>
</dbReference>
<reference evidence="9" key="2">
    <citation type="submission" date="2022-01" db="EMBL/GenBank/DDBJ databases">
        <authorList>
            <person name="Yamashiro T."/>
            <person name="Shiraishi A."/>
            <person name="Satake H."/>
            <person name="Nakayama K."/>
        </authorList>
    </citation>
    <scope>NUCLEOTIDE SEQUENCE</scope>
</reference>
<accession>A0ABQ4Y513</accession>
<protein>
    <submittedName>
        <fullName evidence="9">G-type lectin S-receptor-like serine/threonine-protein kinase</fullName>
    </submittedName>
</protein>
<dbReference type="Pfam" id="PF07714">
    <property type="entry name" value="PK_Tyr_Ser-Thr"/>
    <property type="match status" value="1"/>
</dbReference>
<dbReference type="InterPro" id="IPR011009">
    <property type="entry name" value="Kinase-like_dom_sf"/>
</dbReference>
<keyword evidence="3" id="KW-0325">Glycoprotein</keyword>
<evidence type="ECO:0000313" key="9">
    <source>
        <dbReference type="EMBL" id="GJS72441.1"/>
    </source>
</evidence>
<dbReference type="PROSITE" id="PS50011">
    <property type="entry name" value="PROTEIN_KINASE_DOM"/>
    <property type="match status" value="1"/>
</dbReference>
<dbReference type="Pfam" id="PF00954">
    <property type="entry name" value="S_locus_glycop"/>
    <property type="match status" value="1"/>
</dbReference>
<evidence type="ECO:0000259" key="6">
    <source>
        <dbReference type="PROSITE" id="PS50011"/>
    </source>
</evidence>
<feature type="signal peptide" evidence="5">
    <location>
        <begin position="1"/>
        <end position="23"/>
    </location>
</feature>
<evidence type="ECO:0000256" key="3">
    <source>
        <dbReference type="ARBA" id="ARBA00023180"/>
    </source>
</evidence>
<dbReference type="SUPFAM" id="SSF51110">
    <property type="entry name" value="alpha-D-mannose-specific plant lectins"/>
    <property type="match status" value="1"/>
</dbReference>
<dbReference type="PROSITE" id="PS50927">
    <property type="entry name" value="BULB_LECTIN"/>
    <property type="match status" value="1"/>
</dbReference>
<dbReference type="InterPro" id="IPR001245">
    <property type="entry name" value="Ser-Thr/Tyr_kinase_cat_dom"/>
</dbReference>
<dbReference type="SMART" id="SM00108">
    <property type="entry name" value="B_lectin"/>
    <property type="match status" value="1"/>
</dbReference>
<evidence type="ECO:0000256" key="5">
    <source>
        <dbReference type="SAM" id="SignalP"/>
    </source>
</evidence>
<dbReference type="InterPro" id="IPR000719">
    <property type="entry name" value="Prot_kinase_dom"/>
</dbReference>
<evidence type="ECO:0000313" key="10">
    <source>
        <dbReference type="Proteomes" id="UP001151760"/>
    </source>
</evidence>
<dbReference type="CDD" id="cd00028">
    <property type="entry name" value="B_lectin"/>
    <property type="match status" value="1"/>
</dbReference>
<evidence type="ECO:0000259" key="8">
    <source>
        <dbReference type="PROSITE" id="PS50948"/>
    </source>
</evidence>
<dbReference type="EMBL" id="BQNB010010079">
    <property type="protein sequence ID" value="GJS72441.1"/>
    <property type="molecule type" value="Genomic_DNA"/>
</dbReference>
<feature type="domain" description="Bulb-type lectin" evidence="7">
    <location>
        <begin position="24"/>
        <end position="150"/>
    </location>
</feature>
<keyword evidence="2" id="KW-1015">Disulfide bond</keyword>
<name>A0ABQ4Y513_9ASTR</name>
<dbReference type="InterPro" id="IPR001480">
    <property type="entry name" value="Bulb-type_lectin_dom"/>
</dbReference>
<dbReference type="PANTHER" id="PTHR32444:SF232">
    <property type="entry name" value="S-LOCUS GLYCOPROTEIN"/>
    <property type="match status" value="1"/>
</dbReference>
<sequence>MEYHYIPTFFLISLFLLILNCVALDTISIRQVIKDGQTIVSSDDMYELGFFSPGKSKNRYLGIWFNKISKGTVVWVANRETPITDTSGMLKVSQEGNLVILNGGNKVIWSSNTTATMTNRSKKNVTVQLLYSGNLVLWDKNSTNPTPIWQSFDYPTDTLLARMRFGKDLVTGLERYMTSWKSPDDPSIGVYKNWVETSGYPQIFGRKGLVILSRLGPWNGLGFSGFPIDIPNPVYYEFVVNQKEIYNRYELTGSVVQRIVLTWDGRTLILHWIERTQEWIVYADPGVDSCARFEICGAYGSCSMTKHPPCSCMEGFEPKFPQEWQSSDWSNGCQRKKHLDCGSEYGFQEVSGVKLPDTRRSWYNYSMSLRECEMACRMDCSCTAYSNLDIRNGGSGCLLWFGELMDVREYDEDHYIYIKMPASKLAEGHMIKKRLEVLIMIPSILSATLLLSVVFCFCRKRKKILHIKKQGDSEHALDKKYISVQTERLGDIQFFSLYQVEKATENFSDSNKIGEGGFGPVYKGVLEDGLEVAVKRLSKTSDQGFDEFKNELISIAKLQHRNLVKLL</sequence>
<keyword evidence="4" id="KW-0472">Membrane</keyword>
<gene>
    <name evidence="9" type="ORF">Tco_0705282</name>
</gene>
<comment type="caution">
    <text evidence="9">The sequence shown here is derived from an EMBL/GenBank/DDBJ whole genome shotgun (WGS) entry which is preliminary data.</text>
</comment>
<dbReference type="InterPro" id="IPR036426">
    <property type="entry name" value="Bulb-type_lectin_dom_sf"/>
</dbReference>
<dbReference type="PROSITE" id="PS50948">
    <property type="entry name" value="PAN"/>
    <property type="match status" value="1"/>
</dbReference>